<evidence type="ECO:0000313" key="1">
    <source>
        <dbReference type="EMBL" id="GAS85706.1"/>
    </source>
</evidence>
<dbReference type="Proteomes" id="UP000187134">
    <property type="component" value="Unassembled WGS sequence"/>
</dbReference>
<name>A0A100VTU5_PAEAM</name>
<gene>
    <name evidence="2" type="ORF">BK131_21465</name>
    <name evidence="1" type="ORF">PAHA3_5840</name>
</gene>
<dbReference type="AlphaFoldDB" id="A0A100VTU5"/>
<reference evidence="2 4" key="3">
    <citation type="submission" date="2016-11" db="EMBL/GenBank/DDBJ databases">
        <title>Paenibacillus species isolates.</title>
        <authorList>
            <person name="Beno S.M."/>
        </authorList>
    </citation>
    <scope>NUCLEOTIDE SEQUENCE [LARGE SCALE GENOMIC DNA]</scope>
    <source>
        <strain evidence="2 4">FSL H8-0246</strain>
    </source>
</reference>
<reference evidence="3" key="2">
    <citation type="submission" date="2016-01" db="EMBL/GenBank/DDBJ databases">
        <title>Draft Genome Sequence of Paenibacillus amylolyticus Heshi-A3 that Was Isolated from Fermented Rice Bran with Aging Salted Mackerel, Which Was Named Heshiko as Traditional Fermented Seafood in Japan.</title>
        <authorList>
            <person name="Akuzawa S."/>
            <person name="Nakagawa J."/>
            <person name="Kanekatsu T."/>
            <person name="Kubota E."/>
            <person name="Ohtake R."/>
            <person name="Suzuki T."/>
            <person name="Kanesaki Y."/>
        </authorList>
    </citation>
    <scope>NUCLEOTIDE SEQUENCE [LARGE SCALE GENOMIC DNA]</scope>
    <source>
        <strain evidence="3">Heshi-A3</strain>
    </source>
</reference>
<dbReference type="Pfam" id="PF09986">
    <property type="entry name" value="DUF2225"/>
    <property type="match status" value="1"/>
</dbReference>
<evidence type="ECO:0000313" key="2">
    <source>
        <dbReference type="EMBL" id="OMF11517.1"/>
    </source>
</evidence>
<dbReference type="Proteomes" id="UP000069697">
    <property type="component" value="Unassembled WGS sequence"/>
</dbReference>
<reference evidence="1 3" key="1">
    <citation type="journal article" date="2016" name="Genome Announc.">
        <title>Draft Genome Sequence of Paenibacillus amylolyticus Heshi-A3, Isolated from Fermented Rice Bran in a Japanese Fermented Seafood Dish.</title>
        <authorList>
            <person name="Akuzawa S."/>
            <person name="Nagaoka J."/>
            <person name="Kanekatsu M."/>
            <person name="Kubota E."/>
            <person name="Ohtake R."/>
            <person name="Suzuki T."/>
            <person name="Kanesaki Y."/>
        </authorList>
    </citation>
    <scope>NUCLEOTIDE SEQUENCE [LARGE SCALE GENOMIC DNA]</scope>
    <source>
        <strain evidence="1 3">Heshi-A3</strain>
    </source>
</reference>
<protein>
    <submittedName>
        <fullName evidence="1">Tetratricopeptide repeat protein</fullName>
    </submittedName>
</protein>
<dbReference type="OrthoDB" id="9780343at2"/>
<dbReference type="SUPFAM" id="SSF48452">
    <property type="entry name" value="TPR-like"/>
    <property type="match status" value="1"/>
</dbReference>
<dbReference type="InterPro" id="IPR018708">
    <property type="entry name" value="DUF2225"/>
</dbReference>
<sequence length="247" mass="28880">MGNRVELEPLYKVKVTCHYCETEYDTSRVRPSLKRPYRTDSDFCAYYKLENPDFYVVRICPQCGFASTENATEHLNDAQRKAFKEQIGNRWVKRDYSGARTLDQALATYKLALLCAQVIQEKDRVVAGLLHHIAWLYRYMEDHAQEHRFLEFSLEAYVKVFEREGTGGNEAKLLYLLGELNRRVGRFNEAVQWFGKVIHDKRITDAAMIRASREQWAVLREQMISGKMELPEEMLEAEKEAAKRSPL</sequence>
<accession>A0A100VTU5</accession>
<dbReference type="EMBL" id="BCNV01000011">
    <property type="protein sequence ID" value="GAS85706.1"/>
    <property type="molecule type" value="Genomic_DNA"/>
</dbReference>
<dbReference type="EMBL" id="MRTJ01000010">
    <property type="protein sequence ID" value="OMF11517.1"/>
    <property type="molecule type" value="Genomic_DNA"/>
</dbReference>
<dbReference type="Gene3D" id="1.25.40.10">
    <property type="entry name" value="Tetratricopeptide repeat domain"/>
    <property type="match status" value="1"/>
</dbReference>
<evidence type="ECO:0000313" key="4">
    <source>
        <dbReference type="Proteomes" id="UP000187134"/>
    </source>
</evidence>
<proteinExistence type="predicted"/>
<organism evidence="1 3">
    <name type="scientific">Paenibacillus amylolyticus</name>
    <dbReference type="NCBI Taxonomy" id="1451"/>
    <lineage>
        <taxon>Bacteria</taxon>
        <taxon>Bacillati</taxon>
        <taxon>Bacillota</taxon>
        <taxon>Bacilli</taxon>
        <taxon>Bacillales</taxon>
        <taxon>Paenibacillaceae</taxon>
        <taxon>Paenibacillus</taxon>
    </lineage>
</organism>
<comment type="caution">
    <text evidence="1">The sequence shown here is derived from an EMBL/GenBank/DDBJ whole genome shotgun (WGS) entry which is preliminary data.</text>
</comment>
<dbReference type="InterPro" id="IPR011990">
    <property type="entry name" value="TPR-like_helical_dom_sf"/>
</dbReference>
<evidence type="ECO:0000313" key="3">
    <source>
        <dbReference type="Proteomes" id="UP000069697"/>
    </source>
</evidence>